<protein>
    <submittedName>
        <fullName evidence="1">Uncharacterized protein</fullName>
    </submittedName>
</protein>
<evidence type="ECO:0000313" key="1">
    <source>
        <dbReference type="EMBL" id="NKE72568.1"/>
    </source>
</evidence>
<name>A0A7X6DSH4_9BACT</name>
<proteinExistence type="predicted"/>
<dbReference type="AlphaFoldDB" id="A0A7X6DSH4"/>
<dbReference type="RefSeq" id="WP_168062336.1">
    <property type="nucleotide sequence ID" value="NZ_VTOW01000003.1"/>
</dbReference>
<gene>
    <name evidence="1" type="ORF">MNODULE_17590</name>
</gene>
<evidence type="ECO:0000313" key="2">
    <source>
        <dbReference type="Proteomes" id="UP000534783"/>
    </source>
</evidence>
<keyword evidence="2" id="KW-1185">Reference proteome</keyword>
<accession>A0A7X6DSH4</accession>
<dbReference type="EMBL" id="VTOW01000003">
    <property type="protein sequence ID" value="NKE72568.1"/>
    <property type="molecule type" value="Genomic_DNA"/>
</dbReference>
<dbReference type="Proteomes" id="UP000534783">
    <property type="component" value="Unassembled WGS sequence"/>
</dbReference>
<comment type="caution">
    <text evidence="1">The sequence shown here is derived from an EMBL/GenBank/DDBJ whole genome shotgun (WGS) entry which is preliminary data.</text>
</comment>
<organism evidence="1 2">
    <name type="scientific">Candidatus Manganitrophus noduliformans</name>
    <dbReference type="NCBI Taxonomy" id="2606439"/>
    <lineage>
        <taxon>Bacteria</taxon>
        <taxon>Pseudomonadati</taxon>
        <taxon>Nitrospirota</taxon>
        <taxon>Nitrospiria</taxon>
        <taxon>Candidatus Troglogloeales</taxon>
        <taxon>Candidatus Manganitrophaceae</taxon>
        <taxon>Candidatus Manganitrophus</taxon>
    </lineage>
</organism>
<reference evidence="1 2" key="1">
    <citation type="journal article" date="2020" name="Nature">
        <title>Bacterial chemolithoautotrophy via manganese oxidation.</title>
        <authorList>
            <person name="Yu H."/>
            <person name="Leadbetter J.R."/>
        </authorList>
    </citation>
    <scope>NUCLEOTIDE SEQUENCE [LARGE SCALE GENOMIC DNA]</scope>
    <source>
        <strain evidence="1 2">Mn-1</strain>
    </source>
</reference>
<sequence length="86" mass="10396">MFREEKTFVLRFSLEARFPENYDGEEDDYAWLKRWEGQIKPEILKSIFTLLRRHPDLKAHIRNRGISAEDEIEIVIEKDFPEAEDQ</sequence>